<accession>A0A2T7WNJ1</accession>
<evidence type="ECO:0000313" key="2">
    <source>
        <dbReference type="EMBL" id="PVE76161.1"/>
    </source>
</evidence>
<evidence type="ECO:0000256" key="1">
    <source>
        <dbReference type="SAM" id="MobiDB-lite"/>
    </source>
</evidence>
<reference evidence="2 3" key="1">
    <citation type="submission" date="2018-04" db="EMBL/GenBank/DDBJ databases">
        <authorList>
            <person name="Go L.Y."/>
            <person name="Mitchell J.A."/>
        </authorList>
    </citation>
    <scope>NUCLEOTIDE SEQUENCE [LARGE SCALE GENOMIC DNA]</scope>
    <source>
        <strain evidence="2 3">TPD7010</strain>
    </source>
</reference>
<organism evidence="2 3">
    <name type="scientific">Microbacterium testaceum</name>
    <name type="common">Aureobacterium testaceum</name>
    <name type="synonym">Brevibacterium testaceum</name>
    <dbReference type="NCBI Taxonomy" id="2033"/>
    <lineage>
        <taxon>Bacteria</taxon>
        <taxon>Bacillati</taxon>
        <taxon>Actinomycetota</taxon>
        <taxon>Actinomycetes</taxon>
        <taxon>Micrococcales</taxon>
        <taxon>Microbacteriaceae</taxon>
        <taxon>Microbacterium</taxon>
    </lineage>
</organism>
<dbReference type="PANTHER" id="PTHR17985">
    <property type="entry name" value="SER/THR-RICH PROTEIN T10 IN DGCR REGION"/>
    <property type="match status" value="1"/>
</dbReference>
<feature type="region of interest" description="Disordered" evidence="1">
    <location>
        <begin position="238"/>
        <end position="265"/>
    </location>
</feature>
<dbReference type="EMBL" id="QDFT01000010">
    <property type="protein sequence ID" value="PVE76161.1"/>
    <property type="molecule type" value="Genomic_DNA"/>
</dbReference>
<evidence type="ECO:0000313" key="3">
    <source>
        <dbReference type="Proteomes" id="UP000244649"/>
    </source>
</evidence>
<proteinExistence type="predicted"/>
<evidence type="ECO:0008006" key="4">
    <source>
        <dbReference type="Google" id="ProtNLM"/>
    </source>
</evidence>
<dbReference type="PANTHER" id="PTHR17985:SF8">
    <property type="entry name" value="TRANSPORT AND GOLGI ORGANIZATION PROTEIN 2 HOMOLOG"/>
    <property type="match status" value="1"/>
</dbReference>
<dbReference type="AlphaFoldDB" id="A0A2T7WNJ1"/>
<name>A0A2T7WNJ1_MICTE</name>
<dbReference type="Pfam" id="PF05742">
    <property type="entry name" value="TANGO2"/>
    <property type="match status" value="1"/>
</dbReference>
<gene>
    <name evidence="2" type="ORF">DC432_05900</name>
</gene>
<protein>
    <recommendedName>
        <fullName evidence="4">Transport and Golgi organisation 2</fullName>
    </recommendedName>
</protein>
<sequence length="265" mass="28314">MCTVVIHVPATPAQPVHLLAVRDEDRERPWRRLGPWWPERPGILGVRDDRAGGAWLAVDPDASRLAVLLNREDLSGRGDDEVVSRGAIPLDAVADGIPNHPATRGFNLVDVDADGAHLVEWDGLTARRSRLAPGIHMVAHHAVDDPGTPRIARWLEEFRSAGIADGSDWWMPWLGVVERSTLDPTSSVLRRDAHDEHVLESLLVCAATVGPAGVEVREAMPATPGAWDDGLVEGLRSGIRSSPVGAPGHPSTVGEAGRSGAPAAQ</sequence>
<dbReference type="Proteomes" id="UP000244649">
    <property type="component" value="Unassembled WGS sequence"/>
</dbReference>
<dbReference type="InterPro" id="IPR008551">
    <property type="entry name" value="TANGO2"/>
</dbReference>
<dbReference type="RefSeq" id="WP_116537079.1">
    <property type="nucleotide sequence ID" value="NZ_QDFT01000010.1"/>
</dbReference>
<comment type="caution">
    <text evidence="2">The sequence shown here is derived from an EMBL/GenBank/DDBJ whole genome shotgun (WGS) entry which is preliminary data.</text>
</comment>